<feature type="region of interest" description="Disordered" evidence="2">
    <location>
        <begin position="169"/>
        <end position="200"/>
    </location>
</feature>
<dbReference type="SMART" id="SM00431">
    <property type="entry name" value="SCAN"/>
    <property type="match status" value="1"/>
</dbReference>
<evidence type="ECO:0000313" key="4">
    <source>
        <dbReference type="Proteomes" id="UP000695026"/>
    </source>
</evidence>
<gene>
    <name evidence="5" type="primary">LOC112543085</name>
</gene>
<name>A0A9F5N206_PYTBI</name>
<dbReference type="Proteomes" id="UP000695026">
    <property type="component" value="Unplaced"/>
</dbReference>
<dbReference type="InterPro" id="IPR050916">
    <property type="entry name" value="SCAN-C2H2_zinc_finger"/>
</dbReference>
<dbReference type="GeneID" id="112543085"/>
<dbReference type="Gene3D" id="1.10.4020.10">
    <property type="entry name" value="DNA breaking-rejoining enzymes"/>
    <property type="match status" value="1"/>
</dbReference>
<evidence type="ECO:0000259" key="3">
    <source>
        <dbReference type="PROSITE" id="PS50804"/>
    </source>
</evidence>
<evidence type="ECO:0000256" key="2">
    <source>
        <dbReference type="SAM" id="MobiDB-lite"/>
    </source>
</evidence>
<dbReference type="PANTHER" id="PTHR45935:SF15">
    <property type="entry name" value="SCAN BOX DOMAIN-CONTAINING PROTEIN"/>
    <property type="match status" value="1"/>
</dbReference>
<dbReference type="Pfam" id="PF02023">
    <property type="entry name" value="SCAN"/>
    <property type="match status" value="1"/>
</dbReference>
<keyword evidence="4" id="KW-1185">Reference proteome</keyword>
<dbReference type="AlphaFoldDB" id="A0A9F5N206"/>
<dbReference type="KEGG" id="pbi:112543085"/>
<dbReference type="OMA" id="QFHEQEA"/>
<dbReference type="PROSITE" id="PS50804">
    <property type="entry name" value="SCAN_BOX"/>
    <property type="match status" value="1"/>
</dbReference>
<sequence>MNEKAFGEPQDSSDPFGVAFQDRERMETQLLASEGTGEGPSAVQPGSCGEIWVRTGQKILEDKTTHSDVQPQNFRSIQYQKAEGPRGLCSRLHYFCRHWLRPEKCTKAQLLDLVVLEYLLAFLPPQMESWVRESGAETSSQAVALAEGFLLSQAEEQKDQVKLQSFAVDISDPDGRRNPSSPPQDPFFTRISQEDPSEDTSGQWLTLLAASLQSEEKNPACVPLDIHGPPPKSLGCALPALHEVVEGGTIGPSGAP</sequence>
<dbReference type="CDD" id="cd07936">
    <property type="entry name" value="SCAN"/>
    <property type="match status" value="1"/>
</dbReference>
<dbReference type="InterPro" id="IPR038269">
    <property type="entry name" value="SCAN_sf"/>
</dbReference>
<feature type="domain" description="SCAN box" evidence="3">
    <location>
        <begin position="72"/>
        <end position="149"/>
    </location>
</feature>
<accession>A0A9F5N206</accession>
<dbReference type="SUPFAM" id="SSF47353">
    <property type="entry name" value="Retrovirus capsid dimerization domain-like"/>
    <property type="match status" value="1"/>
</dbReference>
<dbReference type="OrthoDB" id="9042071at2759"/>
<reference evidence="5" key="1">
    <citation type="submission" date="2025-08" db="UniProtKB">
        <authorList>
            <consortium name="RefSeq"/>
        </authorList>
    </citation>
    <scope>IDENTIFICATION</scope>
    <source>
        <tissue evidence="5">Liver</tissue>
    </source>
</reference>
<organism evidence="4 5">
    <name type="scientific">Python bivittatus</name>
    <name type="common">Burmese python</name>
    <name type="synonym">Python molurus bivittatus</name>
    <dbReference type="NCBI Taxonomy" id="176946"/>
    <lineage>
        <taxon>Eukaryota</taxon>
        <taxon>Metazoa</taxon>
        <taxon>Chordata</taxon>
        <taxon>Craniata</taxon>
        <taxon>Vertebrata</taxon>
        <taxon>Euteleostomi</taxon>
        <taxon>Lepidosauria</taxon>
        <taxon>Squamata</taxon>
        <taxon>Bifurcata</taxon>
        <taxon>Unidentata</taxon>
        <taxon>Episquamata</taxon>
        <taxon>Toxicofera</taxon>
        <taxon>Serpentes</taxon>
        <taxon>Henophidia</taxon>
        <taxon>Pythonidae</taxon>
        <taxon>Python</taxon>
    </lineage>
</organism>
<proteinExistence type="predicted"/>
<dbReference type="RefSeq" id="XP_025033005.1">
    <property type="nucleotide sequence ID" value="XM_025177237.1"/>
</dbReference>
<evidence type="ECO:0000313" key="5">
    <source>
        <dbReference type="RefSeq" id="XP_025033005.1"/>
    </source>
</evidence>
<dbReference type="InterPro" id="IPR003309">
    <property type="entry name" value="SCAN_dom"/>
</dbReference>
<keyword evidence="1" id="KW-0539">Nucleus</keyword>
<evidence type="ECO:0000256" key="1">
    <source>
        <dbReference type="ARBA" id="ARBA00023242"/>
    </source>
</evidence>
<protein>
    <submittedName>
        <fullName evidence="5">Zinc finger protein 202-like</fullName>
    </submittedName>
</protein>
<dbReference type="PANTHER" id="PTHR45935">
    <property type="entry name" value="PROTEIN ZBED8-RELATED"/>
    <property type="match status" value="1"/>
</dbReference>